<dbReference type="EMBL" id="BARS01024695">
    <property type="protein sequence ID" value="GAG10883.1"/>
    <property type="molecule type" value="Genomic_DNA"/>
</dbReference>
<feature type="non-terminal residue" evidence="2">
    <location>
        <position position="1"/>
    </location>
</feature>
<feature type="domain" description="Chaperone DnaJ C-terminal" evidence="1">
    <location>
        <begin position="2"/>
        <end position="48"/>
    </location>
</feature>
<name>X0VEH8_9ZZZZ</name>
<gene>
    <name evidence="2" type="ORF">S01H1_39167</name>
</gene>
<dbReference type="Gene3D" id="2.60.260.20">
    <property type="entry name" value="Urease metallochaperone UreE, N-terminal domain"/>
    <property type="match status" value="1"/>
</dbReference>
<accession>X0VEH8</accession>
<dbReference type="InterPro" id="IPR008971">
    <property type="entry name" value="HSP40/DnaJ_pept-bd"/>
</dbReference>
<organism evidence="2">
    <name type="scientific">marine sediment metagenome</name>
    <dbReference type="NCBI Taxonomy" id="412755"/>
    <lineage>
        <taxon>unclassified sequences</taxon>
        <taxon>metagenomes</taxon>
        <taxon>ecological metagenomes</taxon>
    </lineage>
</organism>
<proteinExistence type="predicted"/>
<dbReference type="AlphaFoldDB" id="X0VEH8"/>
<dbReference type="InterPro" id="IPR002939">
    <property type="entry name" value="DnaJ_C"/>
</dbReference>
<dbReference type="Pfam" id="PF01556">
    <property type="entry name" value="DnaJ_C"/>
    <property type="match status" value="1"/>
</dbReference>
<dbReference type="GO" id="GO:0051082">
    <property type="term" value="F:unfolded protein binding"/>
    <property type="evidence" value="ECO:0007669"/>
    <property type="project" value="InterPro"/>
</dbReference>
<reference evidence="2" key="1">
    <citation type="journal article" date="2014" name="Front. Microbiol.">
        <title>High frequency of phylogenetically diverse reductive dehalogenase-homologous genes in deep subseafloor sedimentary metagenomes.</title>
        <authorList>
            <person name="Kawai M."/>
            <person name="Futagami T."/>
            <person name="Toyoda A."/>
            <person name="Takaki Y."/>
            <person name="Nishi S."/>
            <person name="Hori S."/>
            <person name="Arai W."/>
            <person name="Tsubouchi T."/>
            <person name="Morono Y."/>
            <person name="Uchiyama I."/>
            <person name="Ito T."/>
            <person name="Fujiyama A."/>
            <person name="Inagaki F."/>
            <person name="Takami H."/>
        </authorList>
    </citation>
    <scope>NUCLEOTIDE SEQUENCE</scope>
    <source>
        <strain evidence="2">Expedition CK06-06</strain>
    </source>
</reference>
<dbReference type="SUPFAM" id="SSF49493">
    <property type="entry name" value="HSP40/DnaJ peptide-binding domain"/>
    <property type="match status" value="1"/>
</dbReference>
<sequence>VKSPTPGGIVDLNIPAGSQQGRKLRLKGRGLPAKPSGDLYISLQIALPPADSTEAKELYERMARELDFNPRQHLMRDIKQDDHIQARS</sequence>
<protein>
    <recommendedName>
        <fullName evidence="1">Chaperone DnaJ C-terminal domain-containing protein</fullName>
    </recommendedName>
</protein>
<evidence type="ECO:0000259" key="1">
    <source>
        <dbReference type="Pfam" id="PF01556"/>
    </source>
</evidence>
<comment type="caution">
    <text evidence="2">The sequence shown here is derived from an EMBL/GenBank/DDBJ whole genome shotgun (WGS) entry which is preliminary data.</text>
</comment>
<evidence type="ECO:0000313" key="2">
    <source>
        <dbReference type="EMBL" id="GAG10883.1"/>
    </source>
</evidence>
<dbReference type="GO" id="GO:0006457">
    <property type="term" value="P:protein folding"/>
    <property type="evidence" value="ECO:0007669"/>
    <property type="project" value="InterPro"/>
</dbReference>